<proteinExistence type="predicted"/>
<dbReference type="Pfam" id="PF01739">
    <property type="entry name" value="CheR"/>
    <property type="match status" value="1"/>
</dbReference>
<dbReference type="PIRSF" id="PIRSF000410">
    <property type="entry name" value="CheR"/>
    <property type="match status" value="1"/>
</dbReference>
<dbReference type="SUPFAM" id="SSF53335">
    <property type="entry name" value="S-adenosyl-L-methionine-dependent methyltransferases"/>
    <property type="match status" value="1"/>
</dbReference>
<keyword evidence="8" id="KW-1185">Reference proteome</keyword>
<organism evidence="7 8">
    <name type="scientific">Syntrophus gentianae</name>
    <dbReference type="NCBI Taxonomy" id="43775"/>
    <lineage>
        <taxon>Bacteria</taxon>
        <taxon>Pseudomonadati</taxon>
        <taxon>Thermodesulfobacteriota</taxon>
        <taxon>Syntrophia</taxon>
        <taxon>Syntrophales</taxon>
        <taxon>Syntrophaceae</taxon>
        <taxon>Syntrophus</taxon>
    </lineage>
</organism>
<dbReference type="Proteomes" id="UP000198744">
    <property type="component" value="Unassembled WGS sequence"/>
</dbReference>
<keyword evidence="4 7" id="KW-0808">Transferase</keyword>
<dbReference type="InterPro" id="IPR000780">
    <property type="entry name" value="CheR_MeTrfase"/>
</dbReference>
<evidence type="ECO:0000313" key="8">
    <source>
        <dbReference type="Proteomes" id="UP000198744"/>
    </source>
</evidence>
<evidence type="ECO:0000259" key="6">
    <source>
        <dbReference type="PROSITE" id="PS50123"/>
    </source>
</evidence>
<evidence type="ECO:0000256" key="4">
    <source>
        <dbReference type="ARBA" id="ARBA00022679"/>
    </source>
</evidence>
<dbReference type="InterPro" id="IPR022642">
    <property type="entry name" value="CheR_C"/>
</dbReference>
<evidence type="ECO:0000256" key="3">
    <source>
        <dbReference type="ARBA" id="ARBA00022603"/>
    </source>
</evidence>
<dbReference type="EMBL" id="FOBS01000008">
    <property type="protein sequence ID" value="SEM26679.1"/>
    <property type="molecule type" value="Genomic_DNA"/>
</dbReference>
<dbReference type="EC" id="2.1.1.80" evidence="2"/>
<keyword evidence="5" id="KW-0949">S-adenosyl-L-methionine</keyword>
<dbReference type="SUPFAM" id="SSF47757">
    <property type="entry name" value="Chemotaxis receptor methyltransferase CheR, N-terminal domain"/>
    <property type="match status" value="1"/>
</dbReference>
<dbReference type="InterPro" id="IPR022641">
    <property type="entry name" value="CheR_N"/>
</dbReference>
<dbReference type="InterPro" id="IPR050903">
    <property type="entry name" value="Bact_Chemotaxis_MeTrfase"/>
</dbReference>
<dbReference type="PANTHER" id="PTHR24422">
    <property type="entry name" value="CHEMOTAXIS PROTEIN METHYLTRANSFERASE"/>
    <property type="match status" value="1"/>
</dbReference>
<dbReference type="InterPro" id="IPR026024">
    <property type="entry name" value="Chemotaxis_MeTrfase_CheR"/>
</dbReference>
<protein>
    <recommendedName>
        <fullName evidence="2">protein-glutamate O-methyltransferase</fullName>
        <ecNumber evidence="2">2.1.1.80</ecNumber>
    </recommendedName>
</protein>
<dbReference type="OrthoDB" id="9786165at2"/>
<dbReference type="PRINTS" id="PR00996">
    <property type="entry name" value="CHERMTFRASE"/>
</dbReference>
<evidence type="ECO:0000313" key="7">
    <source>
        <dbReference type="EMBL" id="SEM26679.1"/>
    </source>
</evidence>
<keyword evidence="3 7" id="KW-0489">Methyltransferase</keyword>
<dbReference type="Pfam" id="PF03705">
    <property type="entry name" value="CheR_N"/>
    <property type="match status" value="1"/>
</dbReference>
<dbReference type="PROSITE" id="PS50123">
    <property type="entry name" value="CHER"/>
    <property type="match status" value="1"/>
</dbReference>
<dbReference type="SMART" id="SM00138">
    <property type="entry name" value="MeTrc"/>
    <property type="match status" value="1"/>
</dbReference>
<dbReference type="GO" id="GO:0008983">
    <property type="term" value="F:protein-glutamate O-methyltransferase activity"/>
    <property type="evidence" value="ECO:0007669"/>
    <property type="project" value="UniProtKB-EC"/>
</dbReference>
<dbReference type="RefSeq" id="WP_093883109.1">
    <property type="nucleotide sequence ID" value="NZ_FOBS01000008.1"/>
</dbReference>
<evidence type="ECO:0000256" key="2">
    <source>
        <dbReference type="ARBA" id="ARBA00012534"/>
    </source>
</evidence>
<comment type="catalytic activity">
    <reaction evidence="1">
        <text>L-glutamyl-[protein] + S-adenosyl-L-methionine = [protein]-L-glutamate 5-O-methyl ester + S-adenosyl-L-homocysteine</text>
        <dbReference type="Rhea" id="RHEA:24452"/>
        <dbReference type="Rhea" id="RHEA-COMP:10208"/>
        <dbReference type="Rhea" id="RHEA-COMP:10311"/>
        <dbReference type="ChEBI" id="CHEBI:29973"/>
        <dbReference type="ChEBI" id="CHEBI:57856"/>
        <dbReference type="ChEBI" id="CHEBI:59789"/>
        <dbReference type="ChEBI" id="CHEBI:82795"/>
        <dbReference type="EC" id="2.1.1.80"/>
    </reaction>
</comment>
<feature type="domain" description="CheR-type methyltransferase" evidence="6">
    <location>
        <begin position="1"/>
        <end position="276"/>
    </location>
</feature>
<name>A0A1H7X0N1_9BACT</name>
<reference evidence="7 8" key="1">
    <citation type="submission" date="2016-10" db="EMBL/GenBank/DDBJ databases">
        <authorList>
            <person name="de Groot N.N."/>
        </authorList>
    </citation>
    <scope>NUCLEOTIDE SEQUENCE [LARGE SCALE GENOMIC DNA]</scope>
    <source>
        <strain evidence="7 8">DSM 8423</strain>
    </source>
</reference>
<dbReference type="InterPro" id="IPR029063">
    <property type="entry name" value="SAM-dependent_MTases_sf"/>
</dbReference>
<dbReference type="STRING" id="43775.SAMN04489760_108110"/>
<gene>
    <name evidence="7" type="ORF">SAMN04489760_108110</name>
</gene>
<dbReference type="InterPro" id="IPR036804">
    <property type="entry name" value="CheR_N_sf"/>
</dbReference>
<sequence length="276" mass="31739">MNSSELSDREFEKISQLVYSQCGINLHDGKKELVKARLGKRLREGNFRSFSDYYKYVTTREGTDELITMIDSISTNLTYFFREESHFQRLQTIVKSILDNADKQRQKIPAIRIWSAGCSTGEEPYSLGITIKESLNGFPANVKIMATDISTRVLKIAGNGVYPVEKTKNITSAILRKYFQQGHGNWDGYIRIKKEISDMIDFSRFNLMETPSSNHEFDIIFCRNVMIYFDKQTQGSVVNKFYNCLGKGGYLFIGHSESLTGLDHAFKYIEPSVYRK</sequence>
<evidence type="ECO:0000256" key="1">
    <source>
        <dbReference type="ARBA" id="ARBA00001541"/>
    </source>
</evidence>
<dbReference type="AlphaFoldDB" id="A0A1H7X0N1"/>
<dbReference type="GO" id="GO:0032259">
    <property type="term" value="P:methylation"/>
    <property type="evidence" value="ECO:0007669"/>
    <property type="project" value="UniProtKB-KW"/>
</dbReference>
<evidence type="ECO:0000256" key="5">
    <source>
        <dbReference type="ARBA" id="ARBA00022691"/>
    </source>
</evidence>
<dbReference type="Gene3D" id="1.10.155.10">
    <property type="entry name" value="Chemotaxis receptor methyltransferase CheR, N-terminal domain"/>
    <property type="match status" value="1"/>
</dbReference>
<dbReference type="Gene3D" id="3.40.50.150">
    <property type="entry name" value="Vaccinia Virus protein VP39"/>
    <property type="match status" value="1"/>
</dbReference>
<dbReference type="PANTHER" id="PTHR24422:SF19">
    <property type="entry name" value="CHEMOTAXIS PROTEIN METHYLTRANSFERASE"/>
    <property type="match status" value="1"/>
</dbReference>
<accession>A0A1H7X0N1</accession>